<dbReference type="Pfam" id="PF13472">
    <property type="entry name" value="Lipase_GDSL_2"/>
    <property type="match status" value="1"/>
</dbReference>
<gene>
    <name evidence="3" type="ORF">P873_01735</name>
</gene>
<dbReference type="Gene3D" id="3.40.50.1110">
    <property type="entry name" value="SGNH hydrolase"/>
    <property type="match status" value="1"/>
</dbReference>
<feature type="domain" description="SGNH hydrolase-type esterase" evidence="2">
    <location>
        <begin position="41"/>
        <end position="196"/>
    </location>
</feature>
<dbReference type="SUPFAM" id="SSF52266">
    <property type="entry name" value="SGNH hydrolase"/>
    <property type="match status" value="1"/>
</dbReference>
<organism evidence="3 4">
    <name type="scientific">Arenimonas composti TR7-09 = DSM 18010</name>
    <dbReference type="NCBI Taxonomy" id="1121013"/>
    <lineage>
        <taxon>Bacteria</taxon>
        <taxon>Pseudomonadati</taxon>
        <taxon>Pseudomonadota</taxon>
        <taxon>Gammaproteobacteria</taxon>
        <taxon>Lysobacterales</taxon>
        <taxon>Lysobacteraceae</taxon>
        <taxon>Arenimonas</taxon>
    </lineage>
</organism>
<sequence length="220" mass="22910">MTAFGMIRDSLLILALALLAAAPRLATAAAAGATETRTVMVLGDSLSAAYGIPAEQGWVALTGERLRAGHPGWRIVNASLSGETSAGGASRIDAELARHSPEVVVIALGANDGLRGLPLGQTRANLAKMIAAAKAHGARVLLVGIRMPPNYGARYTEAFAAMYGELAAEHGTALLPFLLEPIAMDREAFQADNLHPVAGVQPQLRDHVWAALAPLLDETP</sequence>
<dbReference type="CDD" id="cd01822">
    <property type="entry name" value="Lysophospholipase_L1_like"/>
    <property type="match status" value="1"/>
</dbReference>
<dbReference type="InterPro" id="IPR051532">
    <property type="entry name" value="Ester_Hydrolysis_Enzymes"/>
</dbReference>
<feature type="chain" id="PRO_5001869441" description="SGNH hydrolase-type esterase domain-containing protein" evidence="1">
    <location>
        <begin position="29"/>
        <end position="220"/>
    </location>
</feature>
<dbReference type="OrthoDB" id="9786188at2"/>
<comment type="caution">
    <text evidence="3">The sequence shown here is derived from an EMBL/GenBank/DDBJ whole genome shotgun (WGS) entry which is preliminary data.</text>
</comment>
<feature type="signal peptide" evidence="1">
    <location>
        <begin position="1"/>
        <end position="28"/>
    </location>
</feature>
<keyword evidence="1" id="KW-0732">Signal</keyword>
<evidence type="ECO:0000313" key="4">
    <source>
        <dbReference type="Proteomes" id="UP000029391"/>
    </source>
</evidence>
<reference evidence="3 4" key="1">
    <citation type="submission" date="2013-09" db="EMBL/GenBank/DDBJ databases">
        <title>Genome sequencing of Arenimonas composti.</title>
        <authorList>
            <person name="Chen F."/>
            <person name="Wang G."/>
        </authorList>
    </citation>
    <scope>NUCLEOTIDE SEQUENCE [LARGE SCALE GENOMIC DNA]</scope>
    <source>
        <strain evidence="3 4">TR7-09</strain>
    </source>
</reference>
<name>A0A091B985_9GAMM</name>
<evidence type="ECO:0000256" key="1">
    <source>
        <dbReference type="SAM" id="SignalP"/>
    </source>
</evidence>
<dbReference type="STRING" id="1121013.GCA_000426365_00507"/>
<keyword evidence="4" id="KW-1185">Reference proteome</keyword>
<evidence type="ECO:0000259" key="2">
    <source>
        <dbReference type="Pfam" id="PF13472"/>
    </source>
</evidence>
<dbReference type="InterPro" id="IPR013830">
    <property type="entry name" value="SGNH_hydro"/>
</dbReference>
<dbReference type="AlphaFoldDB" id="A0A091B985"/>
<proteinExistence type="predicted"/>
<evidence type="ECO:0000313" key="3">
    <source>
        <dbReference type="EMBL" id="KFN47389.1"/>
    </source>
</evidence>
<dbReference type="Proteomes" id="UP000029391">
    <property type="component" value="Unassembled WGS sequence"/>
</dbReference>
<dbReference type="PANTHER" id="PTHR30383">
    <property type="entry name" value="THIOESTERASE 1/PROTEASE 1/LYSOPHOSPHOLIPASE L1"/>
    <property type="match status" value="1"/>
</dbReference>
<dbReference type="GO" id="GO:0004622">
    <property type="term" value="F:phosphatidylcholine lysophospholipase activity"/>
    <property type="evidence" value="ECO:0007669"/>
    <property type="project" value="TreeGrafter"/>
</dbReference>
<dbReference type="InterPro" id="IPR036514">
    <property type="entry name" value="SGNH_hydro_sf"/>
</dbReference>
<dbReference type="EMBL" id="AWXU01000066">
    <property type="protein sequence ID" value="KFN47389.1"/>
    <property type="molecule type" value="Genomic_DNA"/>
</dbReference>
<dbReference type="eggNOG" id="COG2755">
    <property type="taxonomic scope" value="Bacteria"/>
</dbReference>
<protein>
    <recommendedName>
        <fullName evidence="2">SGNH hydrolase-type esterase domain-containing protein</fullName>
    </recommendedName>
</protein>
<accession>A0A091B985</accession>
<dbReference type="PANTHER" id="PTHR30383:SF24">
    <property type="entry name" value="THIOESTERASE 1_PROTEASE 1_LYSOPHOSPHOLIPASE L1"/>
    <property type="match status" value="1"/>
</dbReference>